<organism evidence="7 8">
    <name type="scientific">Pseudodonghicola flavimaris</name>
    <dbReference type="NCBI Taxonomy" id="3050036"/>
    <lineage>
        <taxon>Bacteria</taxon>
        <taxon>Pseudomonadati</taxon>
        <taxon>Pseudomonadota</taxon>
        <taxon>Alphaproteobacteria</taxon>
        <taxon>Rhodobacterales</taxon>
        <taxon>Paracoccaceae</taxon>
        <taxon>Pseudodonghicola</taxon>
    </lineage>
</organism>
<evidence type="ECO:0000259" key="5">
    <source>
        <dbReference type="Pfam" id="PF03668"/>
    </source>
</evidence>
<accession>A0ABT7F6I0</accession>
<feature type="domain" description="RapZ C-terminal" evidence="6">
    <location>
        <begin position="170"/>
        <end position="288"/>
    </location>
</feature>
<evidence type="ECO:0000256" key="4">
    <source>
        <dbReference type="HAMAP-Rule" id="MF_00636"/>
    </source>
</evidence>
<dbReference type="PANTHER" id="PTHR30448">
    <property type="entry name" value="RNASE ADAPTER PROTEIN RAPZ"/>
    <property type="match status" value="1"/>
</dbReference>
<dbReference type="InterPro" id="IPR027417">
    <property type="entry name" value="P-loop_NTPase"/>
</dbReference>
<keyword evidence="2 4" id="KW-0067">ATP-binding</keyword>
<dbReference type="InterPro" id="IPR053931">
    <property type="entry name" value="RapZ_C"/>
</dbReference>
<protein>
    <submittedName>
        <fullName evidence="7">RNase adapter RapZ</fullName>
    </submittedName>
</protein>
<dbReference type="HAMAP" id="MF_00636">
    <property type="entry name" value="RapZ_like"/>
    <property type="match status" value="1"/>
</dbReference>
<dbReference type="Gene3D" id="3.40.50.300">
    <property type="entry name" value="P-loop containing nucleotide triphosphate hydrolases"/>
    <property type="match status" value="1"/>
</dbReference>
<comment type="caution">
    <text evidence="7">The sequence shown here is derived from an EMBL/GenBank/DDBJ whole genome shotgun (WGS) entry which is preliminary data.</text>
</comment>
<proteinExistence type="inferred from homology"/>
<dbReference type="PIRSF" id="PIRSF005052">
    <property type="entry name" value="P-loopkin"/>
    <property type="match status" value="1"/>
</dbReference>
<keyword evidence="8" id="KW-1185">Reference proteome</keyword>
<dbReference type="RefSeq" id="WP_284482904.1">
    <property type="nucleotide sequence ID" value="NZ_JASNJD010000023.1"/>
</dbReference>
<gene>
    <name evidence="7" type="primary">rapZ</name>
    <name evidence="7" type="ORF">QO033_21230</name>
</gene>
<reference evidence="7 8" key="1">
    <citation type="submission" date="2023-05" db="EMBL/GenBank/DDBJ databases">
        <title>Pseudodonghicola sp. nov.</title>
        <authorList>
            <person name="Huang J."/>
        </authorList>
    </citation>
    <scope>NUCLEOTIDE SEQUENCE [LARGE SCALE GENOMIC DNA]</scope>
    <source>
        <strain evidence="7 8">IC7</strain>
    </source>
</reference>
<evidence type="ECO:0000259" key="6">
    <source>
        <dbReference type="Pfam" id="PF22740"/>
    </source>
</evidence>
<dbReference type="Pfam" id="PF22740">
    <property type="entry name" value="PapZ_C"/>
    <property type="match status" value="1"/>
</dbReference>
<dbReference type="Pfam" id="PF03668">
    <property type="entry name" value="RapZ-like_N"/>
    <property type="match status" value="1"/>
</dbReference>
<evidence type="ECO:0000313" key="8">
    <source>
        <dbReference type="Proteomes" id="UP001243757"/>
    </source>
</evidence>
<keyword evidence="3 4" id="KW-0342">GTP-binding</keyword>
<evidence type="ECO:0000256" key="3">
    <source>
        <dbReference type="ARBA" id="ARBA00023134"/>
    </source>
</evidence>
<dbReference type="InterPro" id="IPR053930">
    <property type="entry name" value="RapZ-like_N"/>
</dbReference>
<feature type="binding site" evidence="4">
    <location>
        <begin position="17"/>
        <end position="24"/>
    </location>
    <ligand>
        <name>ATP</name>
        <dbReference type="ChEBI" id="CHEBI:30616"/>
    </ligand>
</feature>
<dbReference type="NCBIfam" id="NF003828">
    <property type="entry name" value="PRK05416.1"/>
    <property type="match status" value="1"/>
</dbReference>
<feature type="domain" description="RapZ-like N-terminal" evidence="5">
    <location>
        <begin position="11"/>
        <end position="162"/>
    </location>
</feature>
<dbReference type="PANTHER" id="PTHR30448:SF0">
    <property type="entry name" value="RNASE ADAPTER PROTEIN RAPZ"/>
    <property type="match status" value="1"/>
</dbReference>
<dbReference type="Proteomes" id="UP001243757">
    <property type="component" value="Unassembled WGS sequence"/>
</dbReference>
<dbReference type="SUPFAM" id="SSF52540">
    <property type="entry name" value="P-loop containing nucleoside triphosphate hydrolases"/>
    <property type="match status" value="1"/>
</dbReference>
<keyword evidence="1 4" id="KW-0547">Nucleotide-binding</keyword>
<sequence>MTEQTSSGSFRLVLVTGPSGAGRSTAINALEDLGFEAIDNLPLRLVPLLLDGEAPARPMALGMDPRNREFSAAALLELIDRLSTRADTELTTLYLDCRDDVLLRRFSETRRRHPLAPAESPETGIRRELDLLAPLRERADMLIDTSDMNVHQLREEIEDWFAPKTGRPLALSVHSFSYKRGLPRGIDMVFDCRFLSNPYWVPALRGLDGRDPRVAAHVAGDPRFTPFFERVLDLTRLLLPAYTEEGKSHLSIAFGCTGGQHRSVTLAESLAKALAEDGRQVSIRHRELDSQRNG</sequence>
<evidence type="ECO:0000256" key="1">
    <source>
        <dbReference type="ARBA" id="ARBA00022741"/>
    </source>
</evidence>
<feature type="binding site" evidence="4">
    <location>
        <begin position="64"/>
        <end position="67"/>
    </location>
    <ligand>
        <name>GTP</name>
        <dbReference type="ChEBI" id="CHEBI:37565"/>
    </ligand>
</feature>
<dbReference type="EMBL" id="JASNJD010000023">
    <property type="protein sequence ID" value="MDK3020213.1"/>
    <property type="molecule type" value="Genomic_DNA"/>
</dbReference>
<evidence type="ECO:0000313" key="7">
    <source>
        <dbReference type="EMBL" id="MDK3020213.1"/>
    </source>
</evidence>
<name>A0ABT7F6I0_9RHOB</name>
<dbReference type="InterPro" id="IPR005337">
    <property type="entry name" value="RapZ-like"/>
</dbReference>
<evidence type="ECO:0000256" key="2">
    <source>
        <dbReference type="ARBA" id="ARBA00022840"/>
    </source>
</evidence>